<name>A0AAW7IHS9_9BACI</name>
<gene>
    <name evidence="1" type="ORF">QUF89_04260</name>
</gene>
<protein>
    <submittedName>
        <fullName evidence="1">N-acetylmuramoyl-L-alanine amidase</fullName>
        <ecNumber evidence="1">3.5.1.28</ecNumber>
    </submittedName>
</protein>
<dbReference type="Proteomes" id="UP001234602">
    <property type="component" value="Unassembled WGS sequence"/>
</dbReference>
<dbReference type="EMBL" id="JAUCEY010000008">
    <property type="protein sequence ID" value="MDM5451442.1"/>
    <property type="molecule type" value="Genomic_DNA"/>
</dbReference>
<reference evidence="1" key="1">
    <citation type="submission" date="2023-06" db="EMBL/GenBank/DDBJ databases">
        <title>Comparative genomics of Bacillaceae isolates and their secondary metabolite potential.</title>
        <authorList>
            <person name="Song L."/>
            <person name="Nielsen L.J."/>
            <person name="Mohite O."/>
            <person name="Xu X."/>
            <person name="Weber T."/>
            <person name="Kovacs A.T."/>
        </authorList>
    </citation>
    <scope>NUCLEOTIDE SEQUENCE</scope>
    <source>
        <strain evidence="1">D8_B_37</strain>
    </source>
</reference>
<sequence length="52" mass="5882">MRNRGTKMRNVIRANKQPAILVGSGFIPNPTEEKLLAPSNYQDMLQTGFMMD</sequence>
<dbReference type="AlphaFoldDB" id="A0AAW7IHS9"/>
<proteinExistence type="predicted"/>
<evidence type="ECO:0000313" key="2">
    <source>
        <dbReference type="Proteomes" id="UP001234602"/>
    </source>
</evidence>
<dbReference type="RefSeq" id="WP_284149591.1">
    <property type="nucleotide sequence ID" value="NZ_CP011008.1"/>
</dbReference>
<dbReference type="SUPFAM" id="SSF53187">
    <property type="entry name" value="Zn-dependent exopeptidases"/>
    <property type="match status" value="1"/>
</dbReference>
<accession>A0AAW7IHS9</accession>
<comment type="caution">
    <text evidence="1">The sequence shown here is derived from an EMBL/GenBank/DDBJ whole genome shotgun (WGS) entry which is preliminary data.</text>
</comment>
<keyword evidence="1" id="KW-0378">Hydrolase</keyword>
<organism evidence="1 2">
    <name type="scientific">Peribacillus simplex</name>
    <dbReference type="NCBI Taxonomy" id="1478"/>
    <lineage>
        <taxon>Bacteria</taxon>
        <taxon>Bacillati</taxon>
        <taxon>Bacillota</taxon>
        <taxon>Bacilli</taxon>
        <taxon>Bacillales</taxon>
        <taxon>Bacillaceae</taxon>
        <taxon>Peribacillus</taxon>
    </lineage>
</organism>
<dbReference type="EC" id="3.5.1.28" evidence="1"/>
<dbReference type="Gene3D" id="3.40.630.40">
    <property type="entry name" value="Zn-dependent exopeptidases"/>
    <property type="match status" value="1"/>
</dbReference>
<dbReference type="GO" id="GO:0008745">
    <property type="term" value="F:N-acetylmuramoyl-L-alanine amidase activity"/>
    <property type="evidence" value="ECO:0007669"/>
    <property type="project" value="UniProtKB-EC"/>
</dbReference>
<evidence type="ECO:0000313" key="1">
    <source>
        <dbReference type="EMBL" id="MDM5451442.1"/>
    </source>
</evidence>